<gene>
    <name evidence="1" type="ORF">AB4Y32_11265</name>
</gene>
<protein>
    <submittedName>
        <fullName evidence="1">AraC family ligand binding domain-containing protein</fullName>
    </submittedName>
</protein>
<organism evidence="1 2">
    <name type="scientific">Paraburkholderia phymatum</name>
    <dbReference type="NCBI Taxonomy" id="148447"/>
    <lineage>
        <taxon>Bacteria</taxon>
        <taxon>Pseudomonadati</taxon>
        <taxon>Pseudomonadota</taxon>
        <taxon>Betaproteobacteria</taxon>
        <taxon>Burkholderiales</taxon>
        <taxon>Burkholderiaceae</taxon>
        <taxon>Paraburkholderia</taxon>
    </lineage>
</organism>
<dbReference type="EMBL" id="JBFRCH010000004">
    <property type="protein sequence ID" value="MEX3932374.1"/>
    <property type="molecule type" value="Genomic_DNA"/>
</dbReference>
<proteinExistence type="predicted"/>
<keyword evidence="2" id="KW-1185">Reference proteome</keyword>
<evidence type="ECO:0000313" key="2">
    <source>
        <dbReference type="Proteomes" id="UP001558850"/>
    </source>
</evidence>
<accession>A0ACC6TYF0</accession>
<name>A0ACC6TYF0_9BURK</name>
<reference evidence="1" key="1">
    <citation type="submission" date="2024-07" db="EMBL/GenBank/DDBJ databases">
        <title>A survey of Mimosa microsymbionts across Brazilian biomes reveals a high diversity of Paraburkholderia nodulating endemic species, but also that Cupriavidus is common as a symbiont of widespread species.</title>
        <authorList>
            <person name="Rouws L."/>
            <person name="Barauna A."/>
            <person name="Beukes C."/>
            <person name="Rouws J.R.C."/>
            <person name="De Faria S.M."/>
            <person name="Gross E."/>
            <person name="Bueno Dos Reis Junior F."/>
            <person name="Simon M.F."/>
            <person name="Maluk M."/>
            <person name="Odee D.W."/>
            <person name="Kenicer G."/>
            <person name="Young J.P.W."/>
            <person name="Reis V.M."/>
            <person name="Zilli J."/>
            <person name="James E.K."/>
        </authorList>
    </citation>
    <scope>NUCLEOTIDE SEQUENCE</scope>
    <source>
        <strain evidence="1">EG181B</strain>
    </source>
</reference>
<comment type="caution">
    <text evidence="1">The sequence shown here is derived from an EMBL/GenBank/DDBJ whole genome shotgun (WGS) entry which is preliminary data.</text>
</comment>
<evidence type="ECO:0000313" key="1">
    <source>
        <dbReference type="EMBL" id="MEX3932374.1"/>
    </source>
</evidence>
<sequence>MPQARPPALHDDAEGHSLARRHPRGLRIDSHSHTWAQVLYAVSGVMWVEAGREALVVPPQRAVWLPAGTEHSIHMMSDVEMRNLYLQERSIGHLSARSDVFEINGLLRELIASIAEHEQARTRHDDYLGTAYRLAMLELAHAPRSSLRIPLPGASDRRLDALCRAVIGNPSNAISFEQHAASVGASVRTLARLFTRELGVGFAEWRRRVQPAVAVSGLAEGRAVGSIARARLSSEQLQRYVPPRTRRAADRLRSLTRRVPGRPERSPDASVLHRAVGYTRQVRQARSALLGENSGATAARTGGCPSPLRPNLKHEET</sequence>
<dbReference type="Proteomes" id="UP001558850">
    <property type="component" value="Unassembled WGS sequence"/>
</dbReference>